<dbReference type="KEGG" id="bcir:C2I06_05030"/>
<gene>
    <name evidence="1" type="ORF">CHH57_00735</name>
</gene>
<name>A0A268FIR9_NIACI</name>
<sequence length="68" mass="7804">MSVKDNSSDNFEEAALKLVYEDNEGNQQTEYIIGYFEKGYYGEAKINILSVDEKGKLEIEVTENTKLF</sequence>
<organism evidence="1 2">
    <name type="scientific">Niallia circulans</name>
    <name type="common">Bacillus circulans</name>
    <dbReference type="NCBI Taxonomy" id="1397"/>
    <lineage>
        <taxon>Bacteria</taxon>
        <taxon>Bacillati</taxon>
        <taxon>Bacillota</taxon>
        <taxon>Bacilli</taxon>
        <taxon>Bacillales</taxon>
        <taxon>Bacillaceae</taxon>
        <taxon>Niallia</taxon>
    </lineage>
</organism>
<evidence type="ECO:0000313" key="2">
    <source>
        <dbReference type="Proteomes" id="UP000216961"/>
    </source>
</evidence>
<evidence type="ECO:0000313" key="1">
    <source>
        <dbReference type="EMBL" id="PAD85272.1"/>
    </source>
</evidence>
<reference evidence="1 2" key="1">
    <citation type="submission" date="2017-07" db="EMBL/GenBank/DDBJ databases">
        <title>Isolation and whole genome analysis of endospore-forming bacteria from heroin.</title>
        <authorList>
            <person name="Kalinowski J."/>
            <person name="Ahrens B."/>
            <person name="Al-Dilaimi A."/>
            <person name="Winkler A."/>
            <person name="Wibberg D."/>
            <person name="Schleenbecker U."/>
            <person name="Ruckert C."/>
            <person name="Wolfel R."/>
            <person name="Grass G."/>
        </authorList>
    </citation>
    <scope>NUCLEOTIDE SEQUENCE [LARGE SCALE GENOMIC DNA]</scope>
    <source>
        <strain evidence="1 2">7521-2</strain>
    </source>
</reference>
<dbReference type="Proteomes" id="UP000216961">
    <property type="component" value="Unassembled WGS sequence"/>
</dbReference>
<proteinExistence type="predicted"/>
<protein>
    <submittedName>
        <fullName evidence="1">Uncharacterized protein</fullName>
    </submittedName>
</protein>
<dbReference type="AlphaFoldDB" id="A0A268FIR9"/>
<comment type="caution">
    <text evidence="1">The sequence shown here is derived from an EMBL/GenBank/DDBJ whole genome shotgun (WGS) entry which is preliminary data.</text>
</comment>
<accession>A0A268FIR9</accession>
<dbReference type="EMBL" id="NPBQ01000004">
    <property type="protein sequence ID" value="PAD85272.1"/>
    <property type="molecule type" value="Genomic_DNA"/>
</dbReference>